<dbReference type="RefSeq" id="WP_106136769.1">
    <property type="nucleotide sequence ID" value="NZ_PVTE01000004.1"/>
</dbReference>
<dbReference type="Gene3D" id="3.40.50.1110">
    <property type="entry name" value="SGNH hydrolase"/>
    <property type="match status" value="1"/>
</dbReference>
<protein>
    <recommendedName>
        <fullName evidence="3">GDSL-like lipase/acylhydrolase family protein</fullName>
    </recommendedName>
</protein>
<organism evidence="1 2">
    <name type="scientific">Spirosoma oryzae</name>
    <dbReference type="NCBI Taxonomy" id="1469603"/>
    <lineage>
        <taxon>Bacteria</taxon>
        <taxon>Pseudomonadati</taxon>
        <taxon>Bacteroidota</taxon>
        <taxon>Cytophagia</taxon>
        <taxon>Cytophagales</taxon>
        <taxon>Cytophagaceae</taxon>
        <taxon>Spirosoma</taxon>
    </lineage>
</organism>
<proteinExistence type="predicted"/>
<comment type="caution">
    <text evidence="1">The sequence shown here is derived from an EMBL/GenBank/DDBJ whole genome shotgun (WGS) entry which is preliminary data.</text>
</comment>
<accession>A0A2T0TB47</accession>
<dbReference type="EMBL" id="PVTE01000004">
    <property type="protein sequence ID" value="PRY42893.1"/>
    <property type="molecule type" value="Genomic_DNA"/>
</dbReference>
<evidence type="ECO:0008006" key="3">
    <source>
        <dbReference type="Google" id="ProtNLM"/>
    </source>
</evidence>
<dbReference type="Proteomes" id="UP000238375">
    <property type="component" value="Unassembled WGS sequence"/>
</dbReference>
<name>A0A2T0TB47_9BACT</name>
<dbReference type="SUPFAM" id="SSF52266">
    <property type="entry name" value="SGNH hydrolase"/>
    <property type="match status" value="1"/>
</dbReference>
<dbReference type="InterPro" id="IPR036514">
    <property type="entry name" value="SGNH_hydro_sf"/>
</dbReference>
<dbReference type="GO" id="GO:0016788">
    <property type="term" value="F:hydrolase activity, acting on ester bonds"/>
    <property type="evidence" value="ECO:0007669"/>
    <property type="project" value="UniProtKB-ARBA"/>
</dbReference>
<dbReference type="AlphaFoldDB" id="A0A2T0TB47"/>
<keyword evidence="2" id="KW-1185">Reference proteome</keyword>
<dbReference type="OrthoDB" id="955734at2"/>
<reference evidence="1 2" key="1">
    <citation type="submission" date="2018-03" db="EMBL/GenBank/DDBJ databases">
        <title>Genomic Encyclopedia of Archaeal and Bacterial Type Strains, Phase II (KMG-II): from individual species to whole genera.</title>
        <authorList>
            <person name="Goeker M."/>
        </authorList>
    </citation>
    <scope>NUCLEOTIDE SEQUENCE [LARGE SCALE GENOMIC DNA]</scope>
    <source>
        <strain evidence="1 2">DSM 28354</strain>
    </source>
</reference>
<evidence type="ECO:0000313" key="2">
    <source>
        <dbReference type="Proteomes" id="UP000238375"/>
    </source>
</evidence>
<gene>
    <name evidence="1" type="ORF">CLV58_10422</name>
</gene>
<evidence type="ECO:0000313" key="1">
    <source>
        <dbReference type="EMBL" id="PRY42893.1"/>
    </source>
</evidence>
<sequence length="254" mass="29272">MNILVIGGCHTGNYGVQPHLSFARQWANHLEIAAQEPVHLRCLSMVKLTHIDSLVTQYQADLQAADLILFQLGHYELSWRRPFLDLFKSRWESDRRTSVYRAGATPKPYQATEKLYKAAESSNRNRWQDTAKTTALRVYNRLCKDVPYLHTFRHQLTDAFDRLTAFRDKIIILTPFPTLNTLDHWLRSQCHAFIINAAIQRSFTVADTFDAIPRHPTFFQVDGVHLNSLGHMVLSLFLSELPCVMELHQESPVA</sequence>